<dbReference type="Proteomes" id="UP000796761">
    <property type="component" value="Unassembled WGS sequence"/>
</dbReference>
<sequence>MQFLEEGEGICLPGSATSHEHEPTVCPGGQEGQWHLAWIRNGVASRSRELILPLDTALVRPHLECCVQFRVDIECCVQFRMDIECCVQFGMDIECCVQFRPLSLGRTLRRLNVSREGQQSW</sequence>
<dbReference type="AlphaFoldDB" id="A0A8K1DAL2"/>
<comment type="caution">
    <text evidence="1">The sequence shown here is derived from an EMBL/GenBank/DDBJ whole genome shotgun (WGS) entry which is preliminary data.</text>
</comment>
<protein>
    <submittedName>
        <fullName evidence="1">Uncharacterized protein</fullName>
    </submittedName>
</protein>
<accession>A0A8K1DAL2</accession>
<dbReference type="EMBL" id="SWJQ01001673">
    <property type="protein sequence ID" value="TRZ07676.1"/>
    <property type="molecule type" value="Genomic_DNA"/>
</dbReference>
<reference evidence="1" key="1">
    <citation type="submission" date="2019-04" db="EMBL/GenBank/DDBJ databases">
        <title>Genome assembly of Zosterops borbonicus 15179.</title>
        <authorList>
            <person name="Leroy T."/>
            <person name="Anselmetti Y."/>
            <person name="Tilak M.-K."/>
            <person name="Nabholz B."/>
        </authorList>
    </citation>
    <scope>NUCLEOTIDE SEQUENCE</scope>
    <source>
        <strain evidence="1">HGM_15179</strain>
        <tissue evidence="1">Muscle</tissue>
    </source>
</reference>
<evidence type="ECO:0000313" key="2">
    <source>
        <dbReference type="Proteomes" id="UP000796761"/>
    </source>
</evidence>
<name>A0A8K1DAL2_9PASS</name>
<organism evidence="1 2">
    <name type="scientific">Zosterops borbonicus</name>
    <dbReference type="NCBI Taxonomy" id="364589"/>
    <lineage>
        <taxon>Eukaryota</taxon>
        <taxon>Metazoa</taxon>
        <taxon>Chordata</taxon>
        <taxon>Craniata</taxon>
        <taxon>Vertebrata</taxon>
        <taxon>Euteleostomi</taxon>
        <taxon>Archelosauria</taxon>
        <taxon>Archosauria</taxon>
        <taxon>Dinosauria</taxon>
        <taxon>Saurischia</taxon>
        <taxon>Theropoda</taxon>
        <taxon>Coelurosauria</taxon>
        <taxon>Aves</taxon>
        <taxon>Neognathae</taxon>
        <taxon>Neoaves</taxon>
        <taxon>Telluraves</taxon>
        <taxon>Australaves</taxon>
        <taxon>Passeriformes</taxon>
        <taxon>Sylvioidea</taxon>
        <taxon>Zosteropidae</taxon>
        <taxon>Zosterops</taxon>
    </lineage>
</organism>
<dbReference type="OrthoDB" id="276744at2759"/>
<proteinExistence type="predicted"/>
<keyword evidence="2" id="KW-1185">Reference proteome</keyword>
<gene>
    <name evidence="1" type="ORF">HGM15179_019434</name>
</gene>
<evidence type="ECO:0000313" key="1">
    <source>
        <dbReference type="EMBL" id="TRZ07676.1"/>
    </source>
</evidence>